<dbReference type="PATRIC" id="fig|200450.4.peg.3569"/>
<accession>A0A0R2ZJR4</accession>
<proteinExistence type="predicted"/>
<dbReference type="EMBL" id="JYLK01000004">
    <property type="protein sequence ID" value="KRP61264.1"/>
    <property type="molecule type" value="Genomic_DNA"/>
</dbReference>
<dbReference type="RefSeq" id="WP_015372368.1">
    <property type="nucleotide sequence ID" value="NZ_JYLK01000004.1"/>
</dbReference>
<sequence length="125" mass="15056">MSFFLALIIVHLAGIFVLLSLMLFAEYAKLDELESYFDNNEKVRRHKRFWKRNSRIDRFHRMGLMIDILSMPKRFLKAGLVTEEELASVPPVLKRWALWPYRVSYIWIIATGAWYAWFKWWPEGT</sequence>
<protein>
    <submittedName>
        <fullName evidence="2">Uncharacterized protein</fullName>
    </submittedName>
</protein>
<evidence type="ECO:0000313" key="2">
    <source>
        <dbReference type="EMBL" id="KRP61264.1"/>
    </source>
</evidence>
<dbReference type="GeneID" id="45488122"/>
<reference evidence="3 5" key="2">
    <citation type="submission" date="2016-10" db="EMBL/GenBank/DDBJ databases">
        <authorList>
            <person name="Varghese N."/>
            <person name="Submissions S."/>
        </authorList>
    </citation>
    <scope>NUCLEOTIDE SEQUENCE [LARGE SCALE GENOMIC DNA]</scope>
    <source>
        <strain evidence="3 5">BS3111</strain>
    </source>
</reference>
<keyword evidence="1" id="KW-1133">Transmembrane helix</keyword>
<organism evidence="2 4">
    <name type="scientific">Pseudomonas trivialis</name>
    <dbReference type="NCBI Taxonomy" id="200450"/>
    <lineage>
        <taxon>Bacteria</taxon>
        <taxon>Pseudomonadati</taxon>
        <taxon>Pseudomonadota</taxon>
        <taxon>Gammaproteobacteria</taxon>
        <taxon>Pseudomonadales</taxon>
        <taxon>Pseudomonadaceae</taxon>
        <taxon>Pseudomonas</taxon>
    </lineage>
</organism>
<dbReference type="EMBL" id="LT629760">
    <property type="protein sequence ID" value="SDT00835.1"/>
    <property type="molecule type" value="Genomic_DNA"/>
</dbReference>
<keyword evidence="5" id="KW-1185">Reference proteome</keyword>
<dbReference type="AlphaFoldDB" id="A0A0R2ZJR4"/>
<name>A0A0R2ZJR4_9PSED</name>
<dbReference type="Proteomes" id="UP000052019">
    <property type="component" value="Unassembled WGS sequence"/>
</dbReference>
<evidence type="ECO:0000313" key="3">
    <source>
        <dbReference type="EMBL" id="SDT00835.1"/>
    </source>
</evidence>
<dbReference type="Proteomes" id="UP000183126">
    <property type="component" value="Chromosome I"/>
</dbReference>
<evidence type="ECO:0000313" key="5">
    <source>
        <dbReference type="Proteomes" id="UP000183126"/>
    </source>
</evidence>
<reference evidence="2 4" key="1">
    <citation type="submission" date="2015-02" db="EMBL/GenBank/DDBJ databases">
        <title>Two Pseudomonas sp. nov. isolated from raw milk.</title>
        <authorList>
            <person name="Wenning M."/>
            <person name="von Neubeck M."/>
            <person name="Huptas C."/>
            <person name="Scherer S."/>
        </authorList>
    </citation>
    <scope>NUCLEOTIDE SEQUENCE [LARGE SCALE GENOMIC DNA]</scope>
    <source>
        <strain evidence="2 4">DSM 14937</strain>
    </source>
</reference>
<feature type="transmembrane region" description="Helical" evidence="1">
    <location>
        <begin position="99"/>
        <end position="118"/>
    </location>
</feature>
<keyword evidence="1" id="KW-0812">Transmembrane</keyword>
<evidence type="ECO:0000313" key="4">
    <source>
        <dbReference type="Proteomes" id="UP000052019"/>
    </source>
</evidence>
<evidence type="ECO:0000256" key="1">
    <source>
        <dbReference type="SAM" id="Phobius"/>
    </source>
</evidence>
<keyword evidence="1" id="KW-0472">Membrane</keyword>
<gene>
    <name evidence="3" type="ORF">SAMN04490205_4406</name>
    <name evidence="2" type="ORF">TU79_07795</name>
</gene>
<dbReference type="OrthoDB" id="7004700at2"/>